<gene>
    <name evidence="8" type="ORF">BJ684DRAFT_7701</name>
</gene>
<keyword evidence="5" id="KW-0256">Endoplasmic reticulum</keyword>
<dbReference type="GO" id="GO:0006888">
    <property type="term" value="P:endoplasmic reticulum to Golgi vesicle-mediated transport"/>
    <property type="evidence" value="ECO:0007669"/>
    <property type="project" value="UniProtKB-UniRule"/>
</dbReference>
<dbReference type="Proteomes" id="UP000267251">
    <property type="component" value="Unassembled WGS sequence"/>
</dbReference>
<protein>
    <recommendedName>
        <fullName evidence="5">Endoplasmic reticulum transmembrane protein</fullName>
    </recommendedName>
</protein>
<keyword evidence="6" id="KW-0175">Coiled coil</keyword>
<dbReference type="GO" id="GO:0006886">
    <property type="term" value="P:intracellular protein transport"/>
    <property type="evidence" value="ECO:0007669"/>
    <property type="project" value="UniProtKB-UniRule"/>
</dbReference>
<comment type="similarity">
    <text evidence="5">Belongs to the BCAP29/BCAP31 family.</text>
</comment>
<sequence length="228" mass="26367">MALHYTIVFGLLVTEMVLMTLFLLPLPYSFRKGLTRWLAESSAAERLHYYLKIICIFVLVLFVDALNRSIRLHHDLHDPGQTQSPFAGSGGHGLEARVDATAHSRMFYAQRNVYLCGFTLFLTLALYRLQDVFLQWVTAEEKLQEARRHTAKQSGDQNKASQRYETAEAEVIRLQARVSELEEAHIKYKDISHQMDNQNKAYLELTDRYAELERKHALRSGDHGRKDD</sequence>
<evidence type="ECO:0000256" key="2">
    <source>
        <dbReference type="ARBA" id="ARBA00022692"/>
    </source>
</evidence>
<dbReference type="PANTHER" id="PTHR12701:SF20">
    <property type="entry name" value="ENDOPLASMIC RETICULUM TRANSMEMBRANE PROTEIN"/>
    <property type="match status" value="1"/>
</dbReference>
<evidence type="ECO:0000256" key="6">
    <source>
        <dbReference type="SAM" id="Coils"/>
    </source>
</evidence>
<comment type="subcellular location">
    <subcellularLocation>
        <location evidence="5">Endoplasmic reticulum membrane</location>
        <topology evidence="5">Multi-pass membrane protein</topology>
    </subcellularLocation>
    <subcellularLocation>
        <location evidence="1">Membrane</location>
        <topology evidence="1">Multi-pass membrane protein</topology>
    </subcellularLocation>
</comment>
<dbReference type="PANTHER" id="PTHR12701">
    <property type="entry name" value="BCR-ASSOCIATED PROTEIN, BAP"/>
    <property type="match status" value="1"/>
</dbReference>
<keyword evidence="2 5" id="KW-0812">Transmembrane</keyword>
<keyword evidence="9" id="KW-1185">Reference proteome</keyword>
<keyword evidence="5" id="KW-0931">ER-Golgi transport</keyword>
<feature type="transmembrane region" description="Helical" evidence="5">
    <location>
        <begin position="47"/>
        <end position="66"/>
    </location>
</feature>
<comment type="function">
    <text evidence="5">May play a role in anterograde transport of membrane proteins from the endoplasmic reticulum to the Golgi.</text>
</comment>
<dbReference type="GO" id="GO:0070973">
    <property type="term" value="P:protein localization to endoplasmic reticulum exit site"/>
    <property type="evidence" value="ECO:0007669"/>
    <property type="project" value="UniProtKB-UniRule"/>
</dbReference>
<dbReference type="EMBL" id="KZ987766">
    <property type="protein sequence ID" value="RKP15021.1"/>
    <property type="molecule type" value="Genomic_DNA"/>
</dbReference>
<evidence type="ECO:0000313" key="8">
    <source>
        <dbReference type="EMBL" id="RKP15021.1"/>
    </source>
</evidence>
<evidence type="ECO:0000256" key="3">
    <source>
        <dbReference type="ARBA" id="ARBA00022989"/>
    </source>
</evidence>
<accession>A0A4P9Y9C8</accession>
<feature type="coiled-coil region" evidence="6">
    <location>
        <begin position="157"/>
        <end position="215"/>
    </location>
</feature>
<evidence type="ECO:0000256" key="5">
    <source>
        <dbReference type="RuleBase" id="RU367026"/>
    </source>
</evidence>
<keyword evidence="4 5" id="KW-0472">Membrane</keyword>
<dbReference type="InterPro" id="IPR040463">
    <property type="entry name" value="BAP29/BAP31_N"/>
</dbReference>
<reference evidence="9" key="1">
    <citation type="journal article" date="2018" name="Nat. Microbiol.">
        <title>Leveraging single-cell genomics to expand the fungal tree of life.</title>
        <authorList>
            <person name="Ahrendt S.R."/>
            <person name="Quandt C.A."/>
            <person name="Ciobanu D."/>
            <person name="Clum A."/>
            <person name="Salamov A."/>
            <person name="Andreopoulos B."/>
            <person name="Cheng J.F."/>
            <person name="Woyke T."/>
            <person name="Pelin A."/>
            <person name="Henrissat B."/>
            <person name="Reynolds N.K."/>
            <person name="Benny G.L."/>
            <person name="Smith M.E."/>
            <person name="James T.Y."/>
            <person name="Grigoriev I.V."/>
        </authorList>
    </citation>
    <scope>NUCLEOTIDE SEQUENCE [LARGE SCALE GENOMIC DNA]</scope>
</reference>
<name>A0A4P9Y9C8_9FUNG</name>
<dbReference type="GO" id="GO:0005789">
    <property type="term" value="C:endoplasmic reticulum membrane"/>
    <property type="evidence" value="ECO:0007669"/>
    <property type="project" value="UniProtKB-SubCell"/>
</dbReference>
<organism evidence="8 9">
    <name type="scientific">Piptocephalis cylindrospora</name>
    <dbReference type="NCBI Taxonomy" id="1907219"/>
    <lineage>
        <taxon>Eukaryota</taxon>
        <taxon>Fungi</taxon>
        <taxon>Fungi incertae sedis</taxon>
        <taxon>Zoopagomycota</taxon>
        <taxon>Zoopagomycotina</taxon>
        <taxon>Zoopagomycetes</taxon>
        <taxon>Zoopagales</taxon>
        <taxon>Piptocephalidaceae</taxon>
        <taxon>Piptocephalis</taxon>
    </lineage>
</organism>
<keyword evidence="3 5" id="KW-1133">Transmembrane helix</keyword>
<proteinExistence type="inferred from homology"/>
<feature type="transmembrane region" description="Helical" evidence="5">
    <location>
        <begin position="112"/>
        <end position="129"/>
    </location>
</feature>
<evidence type="ECO:0000313" key="9">
    <source>
        <dbReference type="Proteomes" id="UP000267251"/>
    </source>
</evidence>
<evidence type="ECO:0000256" key="4">
    <source>
        <dbReference type="ARBA" id="ARBA00023136"/>
    </source>
</evidence>
<evidence type="ECO:0000256" key="1">
    <source>
        <dbReference type="ARBA" id="ARBA00004141"/>
    </source>
</evidence>
<keyword evidence="5" id="KW-0813">Transport</keyword>
<dbReference type="OrthoDB" id="435607at2759"/>
<keyword evidence="5" id="KW-0653">Protein transport</keyword>
<dbReference type="Pfam" id="PF05529">
    <property type="entry name" value="Bap31"/>
    <property type="match status" value="1"/>
</dbReference>
<evidence type="ECO:0000259" key="7">
    <source>
        <dbReference type="Pfam" id="PF05529"/>
    </source>
</evidence>
<dbReference type="InterPro" id="IPR008417">
    <property type="entry name" value="BAP29/BAP31"/>
</dbReference>
<feature type="transmembrane region" description="Helical" evidence="5">
    <location>
        <begin position="7"/>
        <end position="27"/>
    </location>
</feature>
<dbReference type="AlphaFoldDB" id="A0A4P9Y9C8"/>
<feature type="domain" description="BAP29/BAP31 transmembrane" evidence="7">
    <location>
        <begin position="1"/>
        <end position="145"/>
    </location>
</feature>